<keyword evidence="4 6" id="KW-0862">Zinc</keyword>
<evidence type="ECO:0000259" key="7">
    <source>
        <dbReference type="PROSITE" id="PS50103"/>
    </source>
</evidence>
<dbReference type="PROSITE" id="PS50103">
    <property type="entry name" value="ZF_C3H1"/>
    <property type="match status" value="1"/>
</dbReference>
<dbReference type="Pfam" id="PF06220">
    <property type="entry name" value="zf-U1"/>
    <property type="match status" value="1"/>
</dbReference>
<feature type="zinc finger region" description="C3H1-type" evidence="6">
    <location>
        <begin position="49"/>
        <end position="77"/>
    </location>
</feature>
<dbReference type="InterPro" id="IPR036236">
    <property type="entry name" value="Znf_C2H2_sf"/>
</dbReference>
<dbReference type="GO" id="GO:0008270">
    <property type="term" value="F:zinc ion binding"/>
    <property type="evidence" value="ECO:0007669"/>
    <property type="project" value="UniProtKB-KW"/>
</dbReference>
<evidence type="ECO:0000256" key="3">
    <source>
        <dbReference type="ARBA" id="ARBA00022771"/>
    </source>
</evidence>
<reference evidence="9" key="1">
    <citation type="journal article" date="2014" name="Insect Biochem. Mol. Biol.">
        <title>An insight into the sialome of the frog biting fly, Corethrella appendiculata.</title>
        <authorList>
            <person name="Ribeiro J.M.C."/>
            <person name="Chagas A.C."/>
            <person name="Pham V.M."/>
            <person name="Lounibos L.P."/>
            <person name="Calvo E."/>
        </authorList>
    </citation>
    <scope>NUCLEOTIDE SEQUENCE</scope>
    <source>
        <tissue evidence="9">Salivary glands</tissue>
    </source>
</reference>
<feature type="domain" description="Matrin-type" evidence="8">
    <location>
        <begin position="3"/>
        <end position="34"/>
    </location>
</feature>
<evidence type="ECO:0000256" key="1">
    <source>
        <dbReference type="ARBA" id="ARBA00004123"/>
    </source>
</evidence>
<dbReference type="SUPFAM" id="SSF90229">
    <property type="entry name" value="CCCH zinc finger"/>
    <property type="match status" value="1"/>
</dbReference>
<feature type="non-terminal residue" evidence="9">
    <location>
        <position position="1"/>
    </location>
</feature>
<dbReference type="GO" id="GO:0005689">
    <property type="term" value="C:U12-type spliceosomal complex"/>
    <property type="evidence" value="ECO:0007669"/>
    <property type="project" value="TreeGrafter"/>
</dbReference>
<evidence type="ECO:0000256" key="4">
    <source>
        <dbReference type="ARBA" id="ARBA00022833"/>
    </source>
</evidence>
<dbReference type="Gene3D" id="3.30.160.60">
    <property type="entry name" value="Classic Zinc Finger"/>
    <property type="match status" value="1"/>
</dbReference>
<keyword evidence="5" id="KW-0539">Nucleus</keyword>
<dbReference type="InterPro" id="IPR000571">
    <property type="entry name" value="Znf_CCCH"/>
</dbReference>
<dbReference type="GO" id="GO:0003676">
    <property type="term" value="F:nucleic acid binding"/>
    <property type="evidence" value="ECO:0007669"/>
    <property type="project" value="InterPro"/>
</dbReference>
<evidence type="ECO:0000256" key="6">
    <source>
        <dbReference type="PROSITE-ProRule" id="PRU00723"/>
    </source>
</evidence>
<dbReference type="SUPFAM" id="SSF57667">
    <property type="entry name" value="beta-beta-alpha zinc fingers"/>
    <property type="match status" value="1"/>
</dbReference>
<name>U5ENQ1_9DIPT</name>
<evidence type="ECO:0000256" key="5">
    <source>
        <dbReference type="ARBA" id="ARBA00023242"/>
    </source>
</evidence>
<organism evidence="9">
    <name type="scientific">Corethrella appendiculata</name>
    <dbReference type="NCBI Taxonomy" id="1370023"/>
    <lineage>
        <taxon>Eukaryota</taxon>
        <taxon>Metazoa</taxon>
        <taxon>Ecdysozoa</taxon>
        <taxon>Arthropoda</taxon>
        <taxon>Hexapoda</taxon>
        <taxon>Insecta</taxon>
        <taxon>Pterygota</taxon>
        <taxon>Neoptera</taxon>
        <taxon>Endopterygota</taxon>
        <taxon>Diptera</taxon>
        <taxon>Nematocera</taxon>
        <taxon>Culicoidea</taxon>
        <taxon>Chaoboridae</taxon>
        <taxon>Corethrella</taxon>
    </lineage>
</organism>
<accession>U5ENQ1</accession>
<comment type="subcellular location">
    <subcellularLocation>
        <location evidence="1">Nucleus</location>
    </subcellularLocation>
</comment>
<dbReference type="InterPro" id="IPR013085">
    <property type="entry name" value="U1-CZ_Znf_C2H2"/>
</dbReference>
<dbReference type="InterPro" id="IPR000690">
    <property type="entry name" value="Matrin/U1-C_Znf_C2H2"/>
</dbReference>
<dbReference type="InterPro" id="IPR036855">
    <property type="entry name" value="Znf_CCCH_sf"/>
</dbReference>
<sequence>KKYYCDYCQKYIQNDRNIIKNHLNGIPHQNARFDHYLKCKDINQILDEELNKKPCRNFHENKNCIFDTRCRFSHYTRRKLDKLQRKAQQIEHNRFVAKLPKPINATLDEFMEKRTKRIIRENIEYKPFWKYPENLIQENKELPPSLQEIQPKLIQLDFEEWG</sequence>
<protein>
    <submittedName>
        <fullName evidence="9">Putative u1 snrnp-specific protein c</fullName>
    </submittedName>
</protein>
<dbReference type="PROSITE" id="PS50171">
    <property type="entry name" value="ZF_MATRIN"/>
    <property type="match status" value="1"/>
</dbReference>
<evidence type="ECO:0000313" key="9">
    <source>
        <dbReference type="EMBL" id="JAB59370.1"/>
    </source>
</evidence>
<dbReference type="PANTHER" id="PTHR16465:SF0">
    <property type="entry name" value="ZINC FINGER MATRIN-TYPE PROTEIN 5"/>
    <property type="match status" value="1"/>
</dbReference>
<proteinExistence type="evidence at transcript level"/>
<dbReference type="AlphaFoldDB" id="U5ENQ1"/>
<evidence type="ECO:0000256" key="2">
    <source>
        <dbReference type="ARBA" id="ARBA00022723"/>
    </source>
</evidence>
<keyword evidence="3 6" id="KW-0863">Zinc-finger</keyword>
<dbReference type="PANTHER" id="PTHR16465">
    <property type="entry name" value="NUCLEASE-RELATED"/>
    <property type="match status" value="1"/>
</dbReference>
<keyword evidence="2 6" id="KW-0479">Metal-binding</keyword>
<evidence type="ECO:0000259" key="8">
    <source>
        <dbReference type="PROSITE" id="PS50171"/>
    </source>
</evidence>
<feature type="domain" description="C3H1-type" evidence="7">
    <location>
        <begin position="49"/>
        <end position="77"/>
    </location>
</feature>
<dbReference type="EMBL" id="GANO01000501">
    <property type="protein sequence ID" value="JAB59370.1"/>
    <property type="molecule type" value="mRNA"/>
</dbReference>